<evidence type="ECO:0000256" key="1">
    <source>
        <dbReference type="ARBA" id="ARBA00004141"/>
    </source>
</evidence>
<feature type="transmembrane region" description="Helical" evidence="5">
    <location>
        <begin position="181"/>
        <end position="197"/>
    </location>
</feature>
<feature type="transmembrane region" description="Helical" evidence="5">
    <location>
        <begin position="86"/>
        <end position="105"/>
    </location>
</feature>
<name>A0A5N7CND5_PETAA</name>
<accession>A0A5N7CND5</accession>
<dbReference type="GO" id="GO:0140115">
    <property type="term" value="P:export across plasma membrane"/>
    <property type="evidence" value="ECO:0007669"/>
    <property type="project" value="UniProtKB-ARBA"/>
</dbReference>
<feature type="transmembrane region" description="Helical" evidence="5">
    <location>
        <begin position="378"/>
        <end position="402"/>
    </location>
</feature>
<comment type="subcellular location">
    <subcellularLocation>
        <location evidence="1">Membrane</location>
        <topology evidence="1">Multi-pass membrane protein</topology>
    </subcellularLocation>
</comment>
<dbReference type="GO" id="GO:0042908">
    <property type="term" value="P:xenobiotic transport"/>
    <property type="evidence" value="ECO:0007669"/>
    <property type="project" value="UniProtKB-ARBA"/>
</dbReference>
<evidence type="ECO:0000256" key="3">
    <source>
        <dbReference type="ARBA" id="ARBA00022989"/>
    </source>
</evidence>
<dbReference type="GO" id="GO:0015606">
    <property type="term" value="F:spermidine transmembrane transporter activity"/>
    <property type="evidence" value="ECO:0007669"/>
    <property type="project" value="TreeGrafter"/>
</dbReference>
<gene>
    <name evidence="7" type="ORF">BDV23DRAFT_168473</name>
</gene>
<keyword evidence="4 5" id="KW-0472">Membrane</keyword>
<feature type="transmembrane region" description="Helical" evidence="5">
    <location>
        <begin position="318"/>
        <end position="339"/>
    </location>
</feature>
<feature type="transmembrane region" description="Helical" evidence="5">
    <location>
        <begin position="55"/>
        <end position="74"/>
    </location>
</feature>
<dbReference type="PROSITE" id="PS00216">
    <property type="entry name" value="SUGAR_TRANSPORT_1"/>
    <property type="match status" value="1"/>
</dbReference>
<evidence type="ECO:0000256" key="4">
    <source>
        <dbReference type="ARBA" id="ARBA00023136"/>
    </source>
</evidence>
<organism evidence="7">
    <name type="scientific">Petromyces alliaceus</name>
    <name type="common">Aspergillus alliaceus</name>
    <dbReference type="NCBI Taxonomy" id="209559"/>
    <lineage>
        <taxon>Eukaryota</taxon>
        <taxon>Fungi</taxon>
        <taxon>Dikarya</taxon>
        <taxon>Ascomycota</taxon>
        <taxon>Pezizomycotina</taxon>
        <taxon>Eurotiomycetes</taxon>
        <taxon>Eurotiomycetidae</taxon>
        <taxon>Eurotiales</taxon>
        <taxon>Aspergillaceae</taxon>
        <taxon>Aspergillus</taxon>
        <taxon>Aspergillus subgen. Circumdati</taxon>
    </lineage>
</organism>
<feature type="transmembrane region" description="Helical" evidence="5">
    <location>
        <begin position="234"/>
        <end position="258"/>
    </location>
</feature>
<evidence type="ECO:0000256" key="5">
    <source>
        <dbReference type="SAM" id="Phobius"/>
    </source>
</evidence>
<dbReference type="EMBL" id="ML735217">
    <property type="protein sequence ID" value="KAE8395706.1"/>
    <property type="molecule type" value="Genomic_DNA"/>
</dbReference>
<protein>
    <submittedName>
        <fullName evidence="7">Major facilitator superfamily domain-containing protein</fullName>
    </submittedName>
</protein>
<dbReference type="InterPro" id="IPR005829">
    <property type="entry name" value="Sugar_transporter_CS"/>
</dbReference>
<sequence length="458" mass="50300">MDYSSDARNPHNWPAWKKIYHTLIPCLLSFLITLSTSVGEPATNIMVVHFSISRTVAILPLTLYTLGLAFGPLFVAPLSEVLGRRWVYTISSSCLLAFAGGAAAAQSFATHLICRFFSGFLGSAAIAMGAGTLVDIWALGKHGGIAGLFFILGPFLGPTLGPIIVAYILGDHNNDWRWTQYIVLMIGAPIWLGTILMKETCKASLTRTPGQKLTWNTFTTVLVQFSLVRPLRMLFMEAIVLSLTICTGFAYAMTFSYFESATYVLQLNYGFDMKQVGLEFISVVIGYLLAAFFFGLFDKLFYARTLKAANGEMPAPEHRLYFALMGSILLPAGLFWYAWEAHPGGHWAALIAAGIPFGRGAFSLFLSAITYMSDVYQAGAVASALAANGTFRYSLGATFPLFTLQMYKKLGTHWASSLFAFISLLLLPIPWLLFRYGHVLRAKSHFPTSTAGRAKFFG</sequence>
<dbReference type="PANTHER" id="PTHR23502:SF182">
    <property type="entry name" value="POLYAMINE TRANSPORTER, PUTATIVE-RELATED"/>
    <property type="match status" value="1"/>
</dbReference>
<dbReference type="InterPro" id="IPR036259">
    <property type="entry name" value="MFS_trans_sf"/>
</dbReference>
<dbReference type="SUPFAM" id="SSF103473">
    <property type="entry name" value="MFS general substrate transporter"/>
    <property type="match status" value="1"/>
</dbReference>
<dbReference type="AlphaFoldDB" id="A0A5N7CND5"/>
<keyword evidence="2 5" id="KW-0812">Transmembrane</keyword>
<dbReference type="PROSITE" id="PS50850">
    <property type="entry name" value="MFS"/>
    <property type="match status" value="1"/>
</dbReference>
<dbReference type="InterPro" id="IPR020846">
    <property type="entry name" value="MFS_dom"/>
</dbReference>
<evidence type="ECO:0000256" key="2">
    <source>
        <dbReference type="ARBA" id="ARBA00022692"/>
    </source>
</evidence>
<dbReference type="Gene3D" id="1.20.1250.20">
    <property type="entry name" value="MFS general substrate transporter like domains"/>
    <property type="match status" value="1"/>
</dbReference>
<dbReference type="PANTHER" id="PTHR23502">
    <property type="entry name" value="MAJOR FACILITATOR SUPERFAMILY"/>
    <property type="match status" value="1"/>
</dbReference>
<evidence type="ECO:0000259" key="6">
    <source>
        <dbReference type="PROSITE" id="PS50850"/>
    </source>
</evidence>
<feature type="transmembrane region" description="Helical" evidence="5">
    <location>
        <begin position="117"/>
        <end position="138"/>
    </location>
</feature>
<feature type="transmembrane region" description="Helical" evidence="5">
    <location>
        <begin position="145"/>
        <end position="169"/>
    </location>
</feature>
<feature type="transmembrane region" description="Helical" evidence="5">
    <location>
        <begin position="345"/>
        <end position="366"/>
    </location>
</feature>
<dbReference type="OrthoDB" id="3936150at2759"/>
<reference evidence="7" key="1">
    <citation type="submission" date="2019-04" db="EMBL/GenBank/DDBJ databases">
        <title>Friends and foes A comparative genomics studyof 23 Aspergillus species from section Flavi.</title>
        <authorList>
            <consortium name="DOE Joint Genome Institute"/>
            <person name="Kjaerbolling I."/>
            <person name="Vesth T."/>
            <person name="Frisvad J.C."/>
            <person name="Nybo J.L."/>
            <person name="Theobald S."/>
            <person name="Kildgaard S."/>
            <person name="Isbrandt T."/>
            <person name="Kuo A."/>
            <person name="Sato A."/>
            <person name="Lyhne E.K."/>
            <person name="Kogle M.E."/>
            <person name="Wiebenga A."/>
            <person name="Kun R.S."/>
            <person name="Lubbers R.J."/>
            <person name="Makela M.R."/>
            <person name="Barry K."/>
            <person name="Chovatia M."/>
            <person name="Clum A."/>
            <person name="Daum C."/>
            <person name="Haridas S."/>
            <person name="He G."/>
            <person name="LaButti K."/>
            <person name="Lipzen A."/>
            <person name="Mondo S."/>
            <person name="Riley R."/>
            <person name="Salamov A."/>
            <person name="Simmons B.A."/>
            <person name="Magnuson J.K."/>
            <person name="Henrissat B."/>
            <person name="Mortensen U.H."/>
            <person name="Larsen T.O."/>
            <person name="Devries R.P."/>
            <person name="Grigoriev I.V."/>
            <person name="Machida M."/>
            <person name="Baker S.E."/>
            <person name="Andersen M.R."/>
        </authorList>
    </citation>
    <scope>NUCLEOTIDE SEQUENCE [LARGE SCALE GENOMIC DNA]</scope>
    <source>
        <strain evidence="7">IBT 14317</strain>
    </source>
</reference>
<proteinExistence type="predicted"/>
<dbReference type="Proteomes" id="UP000326877">
    <property type="component" value="Unassembled WGS sequence"/>
</dbReference>
<dbReference type="InterPro" id="IPR011701">
    <property type="entry name" value="MFS"/>
</dbReference>
<dbReference type="GO" id="GO:0000297">
    <property type="term" value="F:spermine transmembrane transporter activity"/>
    <property type="evidence" value="ECO:0007669"/>
    <property type="project" value="TreeGrafter"/>
</dbReference>
<feature type="domain" description="Major facilitator superfamily (MFS) profile" evidence="6">
    <location>
        <begin position="21"/>
        <end position="443"/>
    </location>
</feature>
<dbReference type="Pfam" id="PF07690">
    <property type="entry name" value="MFS_1"/>
    <property type="match status" value="1"/>
</dbReference>
<feature type="transmembrane region" description="Helical" evidence="5">
    <location>
        <begin position="414"/>
        <end position="434"/>
    </location>
</feature>
<feature type="transmembrane region" description="Helical" evidence="5">
    <location>
        <begin position="278"/>
        <end position="297"/>
    </location>
</feature>
<dbReference type="GO" id="GO:0005886">
    <property type="term" value="C:plasma membrane"/>
    <property type="evidence" value="ECO:0007669"/>
    <property type="project" value="TreeGrafter"/>
</dbReference>
<keyword evidence="3 5" id="KW-1133">Transmembrane helix</keyword>
<evidence type="ECO:0000313" key="7">
    <source>
        <dbReference type="EMBL" id="KAE8395706.1"/>
    </source>
</evidence>